<evidence type="ECO:0000313" key="1">
    <source>
        <dbReference type="EMBL" id="MDV2476447.1"/>
    </source>
</evidence>
<sequence>MVFNIGSQHEAINNVTGSQTTHGGQRVSFTDAAAIVSAGELARALRGLGLGESARDVDEIERELKQGTPDREHVASRLTHIAQTVTAIAGAGSAVHRPLVALAGWLGALGSPVLHALGL</sequence>
<keyword evidence="2" id="KW-1185">Reference proteome</keyword>
<organism evidence="1 2">
    <name type="scientific">Rhodococcus zopfii</name>
    <dbReference type="NCBI Taxonomy" id="43772"/>
    <lineage>
        <taxon>Bacteria</taxon>
        <taxon>Bacillati</taxon>
        <taxon>Actinomycetota</taxon>
        <taxon>Actinomycetes</taxon>
        <taxon>Mycobacteriales</taxon>
        <taxon>Nocardiaceae</taxon>
        <taxon>Rhodococcus</taxon>
    </lineage>
</organism>
<dbReference type="EMBL" id="WBMO01000001">
    <property type="protein sequence ID" value="MDV2476447.1"/>
    <property type="molecule type" value="Genomic_DNA"/>
</dbReference>
<accession>A0ABU3WR22</accession>
<comment type="caution">
    <text evidence="1">The sequence shown here is derived from an EMBL/GenBank/DDBJ whole genome shotgun (WGS) entry which is preliminary data.</text>
</comment>
<proteinExistence type="predicted"/>
<protein>
    <submittedName>
        <fullName evidence="1">Uncharacterized protein</fullName>
    </submittedName>
</protein>
<reference evidence="1 2" key="1">
    <citation type="submission" date="2019-10" db="EMBL/GenBank/DDBJ databases">
        <title>Draft Genome Assembly of Rhodococcus zopfii DSM44189.</title>
        <authorList>
            <person name="Sutton J.M."/>
            <person name="Akob D.M."/>
            <person name="Bushman T.J."/>
        </authorList>
    </citation>
    <scope>NUCLEOTIDE SEQUENCE [LARGE SCALE GENOMIC DNA]</scope>
    <source>
        <strain evidence="1 2">DSM 44189</strain>
    </source>
</reference>
<evidence type="ECO:0000313" key="2">
    <source>
        <dbReference type="Proteomes" id="UP001275440"/>
    </source>
</evidence>
<gene>
    <name evidence="1" type="ORF">F8M49_15975</name>
</gene>
<name>A0ABU3WR22_9NOCA</name>
<dbReference type="Proteomes" id="UP001275440">
    <property type="component" value="Unassembled WGS sequence"/>
</dbReference>